<reference evidence="3" key="1">
    <citation type="journal article" date="2019" name="Int. J. Syst. Evol. Microbiol.">
        <title>The Global Catalogue of Microorganisms (GCM) 10K type strain sequencing project: providing services to taxonomists for standard genome sequencing and annotation.</title>
        <authorList>
            <consortium name="The Broad Institute Genomics Platform"/>
            <consortium name="The Broad Institute Genome Sequencing Center for Infectious Disease"/>
            <person name="Wu L."/>
            <person name="Ma J."/>
        </authorList>
    </citation>
    <scope>NUCLEOTIDE SEQUENCE [LARGE SCALE GENOMIC DNA]</scope>
    <source>
        <strain evidence="3">JCM 17687</strain>
    </source>
</reference>
<dbReference type="Gene3D" id="3.90.230.10">
    <property type="entry name" value="Creatinase/methionine aminopeptidase superfamily"/>
    <property type="match status" value="1"/>
</dbReference>
<evidence type="ECO:0000313" key="2">
    <source>
        <dbReference type="EMBL" id="GAA5029318.1"/>
    </source>
</evidence>
<proteinExistence type="predicted"/>
<organism evidence="2 3">
    <name type="scientific">Terrabacter aeriphilus</name>
    <dbReference type="NCBI Taxonomy" id="515662"/>
    <lineage>
        <taxon>Bacteria</taxon>
        <taxon>Bacillati</taxon>
        <taxon>Actinomycetota</taxon>
        <taxon>Actinomycetes</taxon>
        <taxon>Micrococcales</taxon>
        <taxon>Intrasporangiaceae</taxon>
        <taxon>Terrabacter</taxon>
    </lineage>
</organism>
<dbReference type="RefSeq" id="WP_345507882.1">
    <property type="nucleotide sequence ID" value="NZ_BAABIW010000016.1"/>
</dbReference>
<sequence>MADDSARRADLRDKVARLAELAARRGVDTIVLRDPAALTWLLGCRVNVPQTLDAACLDVVVHLTDGPRLRIVTNAIEAPRLRDTELAWLDGDGVDAPGTSWSVVPWWEARDAALPTTSGASVGTDRPLDGARDLSADLRALRRTLTPHQAVQLRDVAADTAAAASEAALGLEPTTSEYAAAGLLASALLRRGLDPVVLLVGGVDRLDAHRHPLPTAAALGRRGMLVACGRRHGLVASVTRIVSFAPLTTAEQDGYRRLLAVEQAFLDATRPGARLGDVVATGTAAYSAHDFDPHEWHRHHQGGPTGWQPREFPADPGSDVVLDAGQVVAWNPSGGGWKVEDTTLVTPSGCEPLVHDPTWPTLAVAGRLRPDVLVR</sequence>
<dbReference type="EMBL" id="BAABIW010000016">
    <property type="protein sequence ID" value="GAA5029318.1"/>
    <property type="molecule type" value="Genomic_DNA"/>
</dbReference>
<feature type="domain" description="Peptidase M24" evidence="1">
    <location>
        <begin position="157"/>
        <end position="346"/>
    </location>
</feature>
<protein>
    <submittedName>
        <fullName evidence="2">M24 family metallopeptidase</fullName>
    </submittedName>
</protein>
<dbReference type="InterPro" id="IPR036005">
    <property type="entry name" value="Creatinase/aminopeptidase-like"/>
</dbReference>
<evidence type="ECO:0000313" key="3">
    <source>
        <dbReference type="Proteomes" id="UP001500427"/>
    </source>
</evidence>
<dbReference type="InterPro" id="IPR000994">
    <property type="entry name" value="Pept_M24"/>
</dbReference>
<keyword evidence="3" id="KW-1185">Reference proteome</keyword>
<accession>A0ABP9JGB1</accession>
<name>A0ABP9JGB1_9MICO</name>
<dbReference type="PANTHER" id="PTHR46112">
    <property type="entry name" value="AMINOPEPTIDASE"/>
    <property type="match status" value="1"/>
</dbReference>
<dbReference type="Pfam" id="PF00557">
    <property type="entry name" value="Peptidase_M24"/>
    <property type="match status" value="1"/>
</dbReference>
<dbReference type="PANTHER" id="PTHR46112:SF2">
    <property type="entry name" value="XAA-PRO AMINOPEPTIDASE P-RELATED"/>
    <property type="match status" value="1"/>
</dbReference>
<comment type="caution">
    <text evidence="2">The sequence shown here is derived from an EMBL/GenBank/DDBJ whole genome shotgun (WGS) entry which is preliminary data.</text>
</comment>
<dbReference type="Proteomes" id="UP001500427">
    <property type="component" value="Unassembled WGS sequence"/>
</dbReference>
<dbReference type="InterPro" id="IPR050659">
    <property type="entry name" value="Peptidase_M24B"/>
</dbReference>
<dbReference type="SUPFAM" id="SSF55920">
    <property type="entry name" value="Creatinase/aminopeptidase"/>
    <property type="match status" value="1"/>
</dbReference>
<dbReference type="InterPro" id="IPR029149">
    <property type="entry name" value="Creatin/AminoP/Spt16_N"/>
</dbReference>
<dbReference type="CDD" id="cd01066">
    <property type="entry name" value="APP_MetAP"/>
    <property type="match status" value="1"/>
</dbReference>
<dbReference type="Gene3D" id="3.40.350.10">
    <property type="entry name" value="Creatinase/prolidase N-terminal domain"/>
    <property type="match status" value="1"/>
</dbReference>
<gene>
    <name evidence="2" type="ORF">GCM10023258_25680</name>
</gene>
<evidence type="ECO:0000259" key="1">
    <source>
        <dbReference type="Pfam" id="PF00557"/>
    </source>
</evidence>